<reference evidence="3" key="2">
    <citation type="journal article" date="2018" name="Plant J.">
        <title>The Sorghum bicolor reference genome: improved assembly, gene annotations, a transcriptome atlas, and signatures of genome organization.</title>
        <authorList>
            <person name="McCormick R.F."/>
            <person name="Truong S.K."/>
            <person name="Sreedasyam A."/>
            <person name="Jenkins J."/>
            <person name="Shu S."/>
            <person name="Sims D."/>
            <person name="Kennedy M."/>
            <person name="Amirebrahimi M."/>
            <person name="Weers B.D."/>
            <person name="McKinley B."/>
            <person name="Mattison A."/>
            <person name="Morishige D.T."/>
            <person name="Grimwood J."/>
            <person name="Schmutz J."/>
            <person name="Mullet J.E."/>
        </authorList>
    </citation>
    <scope>NUCLEOTIDE SEQUENCE [LARGE SCALE GENOMIC DNA]</scope>
    <source>
        <strain evidence="3">cv. BTx623</strain>
    </source>
</reference>
<dbReference type="EMBL" id="CM000768">
    <property type="protein sequence ID" value="KXG22149.1"/>
    <property type="molecule type" value="Genomic_DNA"/>
</dbReference>
<evidence type="ECO:0000313" key="2">
    <source>
        <dbReference type="EMBL" id="KXG22149.1"/>
    </source>
</evidence>
<evidence type="ECO:0008006" key="4">
    <source>
        <dbReference type="Google" id="ProtNLM"/>
    </source>
</evidence>
<name>A0A1B6P8U3_SORBI</name>
<dbReference type="OMA" id="CVNYVEK"/>
<dbReference type="AlphaFoldDB" id="A0A1B6P8U3"/>
<feature type="chain" id="PRO_5008588645" description="Bowman-Birk serine protease inhibitors family domain-containing protein" evidence="1">
    <location>
        <begin position="31"/>
        <end position="118"/>
    </location>
</feature>
<reference evidence="2 3" key="1">
    <citation type="journal article" date="2009" name="Nature">
        <title>The Sorghum bicolor genome and the diversification of grasses.</title>
        <authorList>
            <person name="Paterson A.H."/>
            <person name="Bowers J.E."/>
            <person name="Bruggmann R."/>
            <person name="Dubchak I."/>
            <person name="Grimwood J."/>
            <person name="Gundlach H."/>
            <person name="Haberer G."/>
            <person name="Hellsten U."/>
            <person name="Mitros T."/>
            <person name="Poliakov A."/>
            <person name="Schmutz J."/>
            <person name="Spannagl M."/>
            <person name="Tang H."/>
            <person name="Wang X."/>
            <person name="Wicker T."/>
            <person name="Bharti A.K."/>
            <person name="Chapman J."/>
            <person name="Feltus F.A."/>
            <person name="Gowik U."/>
            <person name="Grigoriev I.V."/>
            <person name="Lyons E."/>
            <person name="Maher C.A."/>
            <person name="Martis M."/>
            <person name="Narechania A."/>
            <person name="Otillar R.P."/>
            <person name="Penning B.W."/>
            <person name="Salamov A.A."/>
            <person name="Wang Y."/>
            <person name="Zhang L."/>
            <person name="Carpita N.C."/>
            <person name="Freeling M."/>
            <person name="Gingle A.R."/>
            <person name="Hash C.T."/>
            <person name="Keller B."/>
            <person name="Klein P."/>
            <person name="Kresovich S."/>
            <person name="McCann M.C."/>
            <person name="Ming R."/>
            <person name="Peterson D.G."/>
            <person name="Mehboob-ur-Rahman"/>
            <person name="Ware D."/>
            <person name="Westhoff P."/>
            <person name="Mayer K.F."/>
            <person name="Messing J."/>
            <person name="Rokhsar D.S."/>
        </authorList>
    </citation>
    <scope>NUCLEOTIDE SEQUENCE [LARGE SCALE GENOMIC DNA]</scope>
    <source>
        <strain evidence="3">cv. BTx623</strain>
    </source>
</reference>
<keyword evidence="1" id="KW-0732">Signal</keyword>
<feature type="signal peptide" evidence="1">
    <location>
        <begin position="1"/>
        <end position="30"/>
    </location>
</feature>
<sequence>MGENKGSRSAIAVLLVLVMALGFFAGQSSARSWTDFASLIQGGAAAESADELCKDCDCPLTGGCVCYDTFASCPNFCSGCWCSKTKAECQCVNYVEKKWCAAPPATTVQKKPVSDALY</sequence>
<dbReference type="OrthoDB" id="10311553at2759"/>
<accession>A0A1B6P8U3</accession>
<evidence type="ECO:0000313" key="3">
    <source>
        <dbReference type="Proteomes" id="UP000000768"/>
    </source>
</evidence>
<dbReference type="Proteomes" id="UP000000768">
    <property type="component" value="Chromosome 9"/>
</dbReference>
<dbReference type="InParanoid" id="A0A1B6P8U3"/>
<keyword evidence="3" id="KW-1185">Reference proteome</keyword>
<evidence type="ECO:0000256" key="1">
    <source>
        <dbReference type="SAM" id="SignalP"/>
    </source>
</evidence>
<gene>
    <name evidence="2" type="ORF">SORBI_3009G161500</name>
</gene>
<protein>
    <recommendedName>
        <fullName evidence="4">Bowman-Birk serine protease inhibitors family domain-containing protein</fullName>
    </recommendedName>
</protein>
<organism evidence="2 3">
    <name type="scientific">Sorghum bicolor</name>
    <name type="common">Sorghum</name>
    <name type="synonym">Sorghum vulgare</name>
    <dbReference type="NCBI Taxonomy" id="4558"/>
    <lineage>
        <taxon>Eukaryota</taxon>
        <taxon>Viridiplantae</taxon>
        <taxon>Streptophyta</taxon>
        <taxon>Embryophyta</taxon>
        <taxon>Tracheophyta</taxon>
        <taxon>Spermatophyta</taxon>
        <taxon>Magnoliopsida</taxon>
        <taxon>Liliopsida</taxon>
        <taxon>Poales</taxon>
        <taxon>Poaceae</taxon>
        <taxon>PACMAD clade</taxon>
        <taxon>Panicoideae</taxon>
        <taxon>Andropogonodae</taxon>
        <taxon>Andropogoneae</taxon>
        <taxon>Sorghinae</taxon>
        <taxon>Sorghum</taxon>
    </lineage>
</organism>
<dbReference type="Gramene" id="KXG22149">
    <property type="protein sequence ID" value="KXG22149"/>
    <property type="gene ID" value="SORBI_3009G161500"/>
</dbReference>
<proteinExistence type="predicted"/>